<accession>J9FA49</accession>
<reference evidence="1" key="1">
    <citation type="journal article" date="2012" name="PLoS ONE">
        <title>Gene sets for utilization of primary and secondary nutrition supplies in the distal gut of endangered iberian lynx.</title>
        <authorList>
            <person name="Alcaide M."/>
            <person name="Messina E."/>
            <person name="Richter M."/>
            <person name="Bargiela R."/>
            <person name="Peplies J."/>
            <person name="Huws S.A."/>
            <person name="Newbold C.J."/>
            <person name="Golyshin P.N."/>
            <person name="Simon M.A."/>
            <person name="Lopez G."/>
            <person name="Yakimov M.M."/>
            <person name="Ferrer M."/>
        </authorList>
    </citation>
    <scope>NUCLEOTIDE SEQUENCE</scope>
</reference>
<dbReference type="EMBL" id="AMCI01007948">
    <property type="protein sequence ID" value="EJW91786.1"/>
    <property type="molecule type" value="Genomic_DNA"/>
</dbReference>
<dbReference type="AlphaFoldDB" id="J9FA49"/>
<name>J9FA49_9ZZZZ</name>
<gene>
    <name evidence="1" type="ORF">EVA_20106</name>
</gene>
<comment type="caution">
    <text evidence="1">The sequence shown here is derived from an EMBL/GenBank/DDBJ whole genome shotgun (WGS) entry which is preliminary data.</text>
</comment>
<protein>
    <submittedName>
        <fullName evidence="1">Uncharacterized protein</fullName>
    </submittedName>
</protein>
<organism evidence="1">
    <name type="scientific">gut metagenome</name>
    <dbReference type="NCBI Taxonomy" id="749906"/>
    <lineage>
        <taxon>unclassified sequences</taxon>
        <taxon>metagenomes</taxon>
        <taxon>organismal metagenomes</taxon>
    </lineage>
</organism>
<sequence>MAACTLKLPSISVTEPLVVPFTRILTPISGSPFASFTLPFTVINSPDCMEEAGACCFLDKTMCPFEIE</sequence>
<proteinExistence type="predicted"/>
<evidence type="ECO:0000313" key="1">
    <source>
        <dbReference type="EMBL" id="EJW91786.1"/>
    </source>
</evidence>